<name>R9P324_PSEHS</name>
<evidence type="ECO:0000313" key="6">
    <source>
        <dbReference type="Proteomes" id="UP000014071"/>
    </source>
</evidence>
<evidence type="ECO:0000256" key="1">
    <source>
        <dbReference type="ARBA" id="ARBA00006484"/>
    </source>
</evidence>
<dbReference type="GO" id="GO:0016491">
    <property type="term" value="F:oxidoreductase activity"/>
    <property type="evidence" value="ECO:0007669"/>
    <property type="project" value="UniProtKB-KW"/>
</dbReference>
<protein>
    <submittedName>
        <fullName evidence="5">Uncharacterized protein</fullName>
    </submittedName>
</protein>
<dbReference type="InterPro" id="IPR020904">
    <property type="entry name" value="Sc_DH/Rdtase_CS"/>
</dbReference>
<dbReference type="InterPro" id="IPR002347">
    <property type="entry name" value="SDR_fam"/>
</dbReference>
<keyword evidence="2" id="KW-0521">NADP</keyword>
<dbReference type="PANTHER" id="PTHR43669:SF3">
    <property type="entry name" value="ALCOHOL DEHYDROGENASE, PUTATIVE (AFU_ORTHOLOGUE AFUA_3G03445)-RELATED"/>
    <property type="match status" value="1"/>
</dbReference>
<keyword evidence="6" id="KW-1185">Reference proteome</keyword>
<organism evidence="5 6">
    <name type="scientific">Pseudozyma hubeiensis (strain SY62)</name>
    <name type="common">Yeast</name>
    <dbReference type="NCBI Taxonomy" id="1305764"/>
    <lineage>
        <taxon>Eukaryota</taxon>
        <taxon>Fungi</taxon>
        <taxon>Dikarya</taxon>
        <taxon>Basidiomycota</taxon>
        <taxon>Ustilaginomycotina</taxon>
        <taxon>Ustilaginomycetes</taxon>
        <taxon>Ustilaginales</taxon>
        <taxon>Ustilaginaceae</taxon>
        <taxon>Pseudozyma</taxon>
    </lineage>
</organism>
<evidence type="ECO:0000256" key="4">
    <source>
        <dbReference type="RuleBase" id="RU000363"/>
    </source>
</evidence>
<dbReference type="EMBL" id="DF238795">
    <property type="protein sequence ID" value="GAC95657.1"/>
    <property type="molecule type" value="Genomic_DNA"/>
</dbReference>
<dbReference type="InterPro" id="IPR036291">
    <property type="entry name" value="NAD(P)-bd_dom_sf"/>
</dbReference>
<dbReference type="STRING" id="1305764.R9P324"/>
<dbReference type="Proteomes" id="UP000014071">
    <property type="component" value="Unassembled WGS sequence"/>
</dbReference>
<proteinExistence type="inferred from homology"/>
<dbReference type="HOGENOM" id="CLU_010194_2_10_1"/>
<dbReference type="PRINTS" id="PR00081">
    <property type="entry name" value="GDHRDH"/>
</dbReference>
<dbReference type="OrthoDB" id="1933717at2759"/>
<dbReference type="Pfam" id="PF00106">
    <property type="entry name" value="adh_short"/>
    <property type="match status" value="1"/>
</dbReference>
<dbReference type="PANTHER" id="PTHR43669">
    <property type="entry name" value="5-KETO-D-GLUCONATE 5-REDUCTASE"/>
    <property type="match status" value="1"/>
</dbReference>
<evidence type="ECO:0000256" key="2">
    <source>
        <dbReference type="ARBA" id="ARBA00022857"/>
    </source>
</evidence>
<dbReference type="eggNOG" id="KOG0725">
    <property type="taxonomic scope" value="Eukaryota"/>
</dbReference>
<accession>R9P324</accession>
<evidence type="ECO:0000313" key="5">
    <source>
        <dbReference type="EMBL" id="GAC95657.1"/>
    </source>
</evidence>
<evidence type="ECO:0000256" key="3">
    <source>
        <dbReference type="ARBA" id="ARBA00023002"/>
    </source>
</evidence>
<gene>
    <name evidence="5" type="ORF">PHSY_003233</name>
</gene>
<dbReference type="RefSeq" id="XP_012189244.1">
    <property type="nucleotide sequence ID" value="XM_012333854.1"/>
</dbReference>
<dbReference type="PROSITE" id="PS00061">
    <property type="entry name" value="ADH_SHORT"/>
    <property type="match status" value="1"/>
</dbReference>
<sequence>MRVPSCMALRLRSVCSPLGQMTEVFRCPNRLGRTSAVALARAGWNVTVTGRRETELQETVTLLNQAAGRQDAGFYVSGDITKEDVVLRVFKETAEKFGRVDLVFCNAGISPPNVPLAEQKLSDWQATVDVNLTAPYLCAREAFRYMEKQQPQGGRIIINGSISAYAPRPFSSPYTATKTAMTGLTKSLSLDGRKFNIAVTQIDIGNAASEMTAKMKSGPGVPQSDGSLRHEPTMDREYVGKEIVHIAEMPLGVNADARKMDVSAKIR</sequence>
<comment type="similarity">
    <text evidence="1 4">Belongs to the short-chain dehydrogenases/reductases (SDR) family.</text>
</comment>
<dbReference type="CDD" id="cd05233">
    <property type="entry name" value="SDR_c"/>
    <property type="match status" value="1"/>
</dbReference>
<dbReference type="AlphaFoldDB" id="R9P324"/>
<dbReference type="Gene3D" id="3.40.50.720">
    <property type="entry name" value="NAD(P)-binding Rossmann-like Domain"/>
    <property type="match status" value="1"/>
</dbReference>
<dbReference type="PRINTS" id="PR00080">
    <property type="entry name" value="SDRFAMILY"/>
</dbReference>
<reference evidence="6" key="1">
    <citation type="journal article" date="2013" name="Genome Announc.">
        <title>Draft genome sequence of the basidiomycetous yeast-like fungus Pseudozyma hubeiensis SY62, which produces an abundant amount of the biosurfactant mannosylerythritol lipids.</title>
        <authorList>
            <person name="Konishi M."/>
            <person name="Hatada Y."/>
            <person name="Horiuchi J."/>
        </authorList>
    </citation>
    <scope>NUCLEOTIDE SEQUENCE [LARGE SCALE GENOMIC DNA]</scope>
    <source>
        <strain evidence="6">SY62</strain>
    </source>
</reference>
<keyword evidence="3" id="KW-0560">Oxidoreductase</keyword>
<dbReference type="SUPFAM" id="SSF51735">
    <property type="entry name" value="NAD(P)-binding Rossmann-fold domains"/>
    <property type="match status" value="1"/>
</dbReference>
<dbReference type="GeneID" id="24108523"/>